<dbReference type="AlphaFoldDB" id="A0A6M3M4F6"/>
<dbReference type="EMBL" id="MT143803">
    <property type="protein sequence ID" value="QJB02731.1"/>
    <property type="molecule type" value="Genomic_DNA"/>
</dbReference>
<name>A0A6M3M4F6_9ZZZZ</name>
<gene>
    <name evidence="1" type="ORF">MM171B01089_0016</name>
</gene>
<dbReference type="SUPFAM" id="SSF46785">
    <property type="entry name" value="Winged helix' DNA-binding domain"/>
    <property type="match status" value="1"/>
</dbReference>
<reference evidence="1" key="1">
    <citation type="submission" date="2020-03" db="EMBL/GenBank/DDBJ databases">
        <title>The deep terrestrial virosphere.</title>
        <authorList>
            <person name="Holmfeldt K."/>
            <person name="Nilsson E."/>
            <person name="Simone D."/>
            <person name="Lopez-Fernandez M."/>
            <person name="Wu X."/>
            <person name="de Brujin I."/>
            <person name="Lundin D."/>
            <person name="Andersson A."/>
            <person name="Bertilsson S."/>
            <person name="Dopson M."/>
        </authorList>
    </citation>
    <scope>NUCLEOTIDE SEQUENCE</scope>
    <source>
        <strain evidence="1">MM171B01089</strain>
    </source>
</reference>
<dbReference type="Gene3D" id="1.10.10.10">
    <property type="entry name" value="Winged helix-like DNA-binding domain superfamily/Winged helix DNA-binding domain"/>
    <property type="match status" value="1"/>
</dbReference>
<dbReference type="InterPro" id="IPR036388">
    <property type="entry name" value="WH-like_DNA-bd_sf"/>
</dbReference>
<proteinExistence type="predicted"/>
<sequence>MGIRYLDRILKNLRDAKWHGIDEIKTAIALPPDQLDVMISFLQDTGFINKENEKLKITQCGLKYLEL</sequence>
<dbReference type="InterPro" id="IPR036390">
    <property type="entry name" value="WH_DNA-bd_sf"/>
</dbReference>
<protein>
    <submittedName>
        <fullName evidence="1">Putative DNA binding, helix-turn-helix domain containing protein</fullName>
    </submittedName>
</protein>
<organism evidence="1">
    <name type="scientific">viral metagenome</name>
    <dbReference type="NCBI Taxonomy" id="1070528"/>
    <lineage>
        <taxon>unclassified sequences</taxon>
        <taxon>metagenomes</taxon>
        <taxon>organismal metagenomes</taxon>
    </lineage>
</organism>
<evidence type="ECO:0000313" key="1">
    <source>
        <dbReference type="EMBL" id="QJB02731.1"/>
    </source>
</evidence>
<accession>A0A6M3M4F6</accession>